<protein>
    <submittedName>
        <fullName evidence="2">Uncharacterized protein</fullName>
    </submittedName>
</protein>
<evidence type="ECO:0000313" key="3">
    <source>
        <dbReference type="Proteomes" id="UP000623129"/>
    </source>
</evidence>
<keyword evidence="3" id="KW-1185">Reference proteome</keyword>
<accession>A0A833QR27</accession>
<reference evidence="2" key="1">
    <citation type="submission" date="2020-01" db="EMBL/GenBank/DDBJ databases">
        <title>Genome sequence of Kobresia littledalei, the first chromosome-level genome in the family Cyperaceae.</title>
        <authorList>
            <person name="Qu G."/>
        </authorList>
    </citation>
    <scope>NUCLEOTIDE SEQUENCE</scope>
    <source>
        <strain evidence="2">C.B.Clarke</strain>
        <tissue evidence="2">Leaf</tissue>
    </source>
</reference>
<keyword evidence="1" id="KW-0175">Coiled coil</keyword>
<evidence type="ECO:0000256" key="1">
    <source>
        <dbReference type="SAM" id="Coils"/>
    </source>
</evidence>
<comment type="caution">
    <text evidence="2">The sequence shown here is derived from an EMBL/GenBank/DDBJ whole genome shotgun (WGS) entry which is preliminary data.</text>
</comment>
<organism evidence="2 3">
    <name type="scientific">Carex littledalei</name>
    <dbReference type="NCBI Taxonomy" id="544730"/>
    <lineage>
        <taxon>Eukaryota</taxon>
        <taxon>Viridiplantae</taxon>
        <taxon>Streptophyta</taxon>
        <taxon>Embryophyta</taxon>
        <taxon>Tracheophyta</taxon>
        <taxon>Spermatophyta</taxon>
        <taxon>Magnoliopsida</taxon>
        <taxon>Liliopsida</taxon>
        <taxon>Poales</taxon>
        <taxon>Cyperaceae</taxon>
        <taxon>Cyperoideae</taxon>
        <taxon>Cariceae</taxon>
        <taxon>Carex</taxon>
        <taxon>Carex subgen. Euthyceras</taxon>
    </lineage>
</organism>
<evidence type="ECO:0000313" key="2">
    <source>
        <dbReference type="EMBL" id="KAF3331790.1"/>
    </source>
</evidence>
<sequence length="229" mass="26356">MAHLSSLTRENEALLSGAYSVRGLKRRWGPLAEALIKGIFDFPNYFSSLNPFSSSPKLARFTLAPWLLGSLSLHSTYLYSERKFHSRLILLSKAKQKMKRIRDKEIPNLELSRDIYEKDWATGMKPRTAKERFHEWEVAKTNDEVDQLQAENMECLKNLSESMAAIARALNKANENFFKYNTRVYSATEIFAQLEKHGVPDDKLLDAAKFLRANNDITDTFFGCPDRLK</sequence>
<feature type="coiled-coil region" evidence="1">
    <location>
        <begin position="138"/>
        <end position="176"/>
    </location>
</feature>
<dbReference type="EMBL" id="SWLB01000012">
    <property type="protein sequence ID" value="KAF3331790.1"/>
    <property type="molecule type" value="Genomic_DNA"/>
</dbReference>
<dbReference type="AlphaFoldDB" id="A0A833QR27"/>
<dbReference type="OrthoDB" id="626684at2759"/>
<proteinExistence type="predicted"/>
<dbReference type="Proteomes" id="UP000623129">
    <property type="component" value="Unassembled WGS sequence"/>
</dbReference>
<name>A0A833QR27_9POAL</name>
<gene>
    <name evidence="2" type="ORF">FCM35_KLT03196</name>
</gene>